<sequence length="233" mass="26080">MPIQANNFVFQGANDIPQLPQLNNRQAMRRFQASTQTIVNNGIYVPQQGYVIVSRTDRAIAANRRYLYTNSVNPCVAVYILVKYNGDNDLVALAHFDSDAIDVQNCLVGRVFPALVEKMHIMLKRRFAAVGNTYVQTLFGINPNNTSRQIRDSIRNTCQQNNYVISPNPVFNGPNNGLRAFQSTAMACDLRNGTHRIMSENAINIQDDVEEQRNQAYAQQGILIAGRLTTSLA</sequence>
<dbReference type="KEGG" id="hch:HCH_05692"/>
<gene>
    <name evidence="1" type="ordered locus">HCH_05692</name>
</gene>
<dbReference type="AlphaFoldDB" id="Q2SAH6"/>
<dbReference type="EMBL" id="CP000155">
    <property type="protein sequence ID" value="ABC32348.1"/>
    <property type="molecule type" value="Genomic_DNA"/>
</dbReference>
<organism evidence="1 2">
    <name type="scientific">Hahella chejuensis (strain KCTC 2396)</name>
    <dbReference type="NCBI Taxonomy" id="349521"/>
    <lineage>
        <taxon>Bacteria</taxon>
        <taxon>Pseudomonadati</taxon>
        <taxon>Pseudomonadota</taxon>
        <taxon>Gammaproteobacteria</taxon>
        <taxon>Oceanospirillales</taxon>
        <taxon>Hahellaceae</taxon>
        <taxon>Hahella</taxon>
    </lineage>
</organism>
<dbReference type="RefSeq" id="WP_011399407.1">
    <property type="nucleotide sequence ID" value="NC_007645.1"/>
</dbReference>
<dbReference type="HOGENOM" id="CLU_1188618_0_0_6"/>
<keyword evidence="2" id="KW-1185">Reference proteome</keyword>
<accession>Q2SAH6</accession>
<reference evidence="1 2" key="1">
    <citation type="journal article" date="2005" name="Nucleic Acids Res.">
        <title>Genomic blueprint of Hahella chejuensis, a marine microbe producing an algicidal agent.</title>
        <authorList>
            <person name="Jeong H."/>
            <person name="Yim J.H."/>
            <person name="Lee C."/>
            <person name="Choi S.-H."/>
            <person name="Park Y.K."/>
            <person name="Yoon S.H."/>
            <person name="Hur C.-G."/>
            <person name="Kang H.-Y."/>
            <person name="Kim D."/>
            <person name="Lee H.H."/>
            <person name="Park K.H."/>
            <person name="Park S.-H."/>
            <person name="Park H.-S."/>
            <person name="Lee H.K."/>
            <person name="Oh T.K."/>
            <person name="Kim J.F."/>
        </authorList>
    </citation>
    <scope>NUCLEOTIDE SEQUENCE [LARGE SCALE GENOMIC DNA]</scope>
    <source>
        <strain evidence="1 2">KCTC 2396</strain>
    </source>
</reference>
<name>Q2SAH6_HAHCH</name>
<proteinExistence type="predicted"/>
<protein>
    <submittedName>
        <fullName evidence="1">Uncharacterized protein</fullName>
    </submittedName>
</protein>
<dbReference type="Proteomes" id="UP000000238">
    <property type="component" value="Chromosome"/>
</dbReference>
<evidence type="ECO:0000313" key="1">
    <source>
        <dbReference type="EMBL" id="ABC32348.1"/>
    </source>
</evidence>
<evidence type="ECO:0000313" key="2">
    <source>
        <dbReference type="Proteomes" id="UP000000238"/>
    </source>
</evidence>